<feature type="region of interest" description="Disordered" evidence="1">
    <location>
        <begin position="265"/>
        <end position="288"/>
    </location>
</feature>
<evidence type="ECO:0000256" key="1">
    <source>
        <dbReference type="SAM" id="MobiDB-lite"/>
    </source>
</evidence>
<proteinExistence type="predicted"/>
<gene>
    <name evidence="3" type="ORF">Rumeso_01995</name>
</gene>
<dbReference type="RefSeq" id="WP_037281144.1">
    <property type="nucleotide sequence ID" value="NZ_KK088581.1"/>
</dbReference>
<name>A0A017HPL3_9RHOB</name>
<evidence type="ECO:0000259" key="2">
    <source>
        <dbReference type="Pfam" id="PF06812"/>
    </source>
</evidence>
<dbReference type="InterPro" id="IPR017740">
    <property type="entry name" value="TssA-like"/>
</dbReference>
<dbReference type="PATRIC" id="fig|442562.3.peg.1970"/>
<dbReference type="OrthoDB" id="9771118at2"/>
<organism evidence="3 4">
    <name type="scientific">Rubellimicrobium mesophilum DSM 19309</name>
    <dbReference type="NCBI Taxonomy" id="442562"/>
    <lineage>
        <taxon>Bacteria</taxon>
        <taxon>Pseudomonadati</taxon>
        <taxon>Pseudomonadota</taxon>
        <taxon>Alphaproteobacteria</taxon>
        <taxon>Rhodobacterales</taxon>
        <taxon>Roseobacteraceae</taxon>
        <taxon>Rubellimicrobium</taxon>
    </lineage>
</organism>
<keyword evidence="4" id="KW-1185">Reference proteome</keyword>
<reference evidence="3 4" key="1">
    <citation type="submission" date="2013-02" db="EMBL/GenBank/DDBJ databases">
        <authorList>
            <person name="Fiebig A."/>
            <person name="Goeker M."/>
            <person name="Klenk H.-P.P."/>
        </authorList>
    </citation>
    <scope>NUCLEOTIDE SEQUENCE [LARGE SCALE GENOMIC DNA]</scope>
    <source>
        <strain evidence="3 4">DSM 19309</strain>
    </source>
</reference>
<dbReference type="STRING" id="442562.Rumeso_01995"/>
<dbReference type="EMBL" id="AOSK01000044">
    <property type="protein sequence ID" value="EYD76437.1"/>
    <property type="molecule type" value="Genomic_DNA"/>
</dbReference>
<dbReference type="AlphaFoldDB" id="A0A017HPL3"/>
<dbReference type="HOGENOM" id="CLU_060104_0_0_5"/>
<sequence>MVSLDAFLSPIPAPSPSGIDLRNDVRFHALERLLLPATRAARAQTPDSDPAVDWDEALRQCEDLAAEGRDLRLLVIVVRALAQAEGFRGVASGLTLIARSIEDYWPSLHPELRDRPSPREAAVRRINALFQLENEEDGLLCDLSHMGMFSLRALGRVTGADLAAGGLSRTAFLNEVPTGLGEPEKAALTAQHEARVARVRTACRALAAEDPGRLADLVEGVAAAREALGLLEDRLSAQVAENGTGVGFARLGRFLERIAGTLGQGAPGGAAQPEAGAGGAASDPGLAPSQVANVPGTVGSRQDVERMLDRIIEFYERTEPASPIPLLARRMRRMVPMNFLQLMEEMAPSGLKEVRNLTGAADDKSR</sequence>
<feature type="domain" description="ImpA N-terminal" evidence="2">
    <location>
        <begin position="8"/>
        <end position="132"/>
    </location>
</feature>
<dbReference type="PANTHER" id="PTHR37951">
    <property type="entry name" value="CYTOPLASMIC PROTEIN-RELATED"/>
    <property type="match status" value="1"/>
</dbReference>
<dbReference type="Pfam" id="PF06812">
    <property type="entry name" value="ImpA_N"/>
    <property type="match status" value="1"/>
</dbReference>
<protein>
    <submittedName>
        <fullName evidence="3">Uncharacterized protein ImpA</fullName>
    </submittedName>
</protein>
<evidence type="ECO:0000313" key="3">
    <source>
        <dbReference type="EMBL" id="EYD76437.1"/>
    </source>
</evidence>
<dbReference type="PANTHER" id="PTHR37951:SF1">
    <property type="entry name" value="TYPE VI SECRETION SYSTEM COMPONENT TSSA1"/>
    <property type="match status" value="1"/>
</dbReference>
<evidence type="ECO:0000313" key="4">
    <source>
        <dbReference type="Proteomes" id="UP000019666"/>
    </source>
</evidence>
<dbReference type="InterPro" id="IPR010657">
    <property type="entry name" value="ImpA_N"/>
</dbReference>
<accession>A0A017HPL3</accession>
<dbReference type="Proteomes" id="UP000019666">
    <property type="component" value="Unassembled WGS sequence"/>
</dbReference>
<comment type="caution">
    <text evidence="3">The sequence shown here is derived from an EMBL/GenBank/DDBJ whole genome shotgun (WGS) entry which is preliminary data.</text>
</comment>